<comment type="caution">
    <text evidence="5">The sequence shown here is derived from an EMBL/GenBank/DDBJ whole genome shotgun (WGS) entry which is preliminary data.</text>
</comment>
<keyword evidence="6" id="KW-1185">Reference proteome</keyword>
<dbReference type="InterPro" id="IPR011006">
    <property type="entry name" value="CheY-like_superfamily"/>
</dbReference>
<keyword evidence="3" id="KW-0472">Membrane</keyword>
<dbReference type="Proteomes" id="UP000199663">
    <property type="component" value="Unassembled WGS sequence"/>
</dbReference>
<dbReference type="Pfam" id="PF02518">
    <property type="entry name" value="HATPase_c"/>
    <property type="match status" value="1"/>
</dbReference>
<dbReference type="SUPFAM" id="SSF52172">
    <property type="entry name" value="CheY-like"/>
    <property type="match status" value="1"/>
</dbReference>
<evidence type="ECO:0000256" key="3">
    <source>
        <dbReference type="SAM" id="Phobius"/>
    </source>
</evidence>
<keyword evidence="1 2" id="KW-0597">Phosphoprotein</keyword>
<accession>A0A1H3SS53</accession>
<gene>
    <name evidence="5" type="ORF">SAMN05444412_11325</name>
</gene>
<sequence>MKEKVLLIEDEIELQQNLKEILEYHGFSVLTAENGIEALFKIKNQDVDLILCDIMMPEMDGFQFLEIFRTEKKNQHTPFIFLSAKVSARDKAIGLQEGADDYLTKPISARLLLNSIYKALDKKNERILWSSLMNEKEKDIEYSHSLSKTTSPISVLLNVLGKLKTSTGPLEVNEVSQLVNLAFTSAKWIHSSFTKLPLFTNLGKLQPKPSSINLGDLVIDTLNEFGKESFLAHTAMTQNIVFDPEQIQFIIRELLENSLKFKSDSNKVQVEWFDNELSVKNQQTILAPTEEFPITAFAQPSGGVHERRGLGLGLFLCKEYCRINKAKFSCSVNAEGNFIAKLSFQMPEMPWKVSFQIALFNWLLLPLLGVSTFLIQQEMDEY</sequence>
<evidence type="ECO:0000313" key="6">
    <source>
        <dbReference type="Proteomes" id="UP000199663"/>
    </source>
</evidence>
<dbReference type="RefSeq" id="WP_019599139.1">
    <property type="nucleotide sequence ID" value="NZ_FNQC01000013.1"/>
</dbReference>
<evidence type="ECO:0000313" key="5">
    <source>
        <dbReference type="EMBL" id="SDZ40375.1"/>
    </source>
</evidence>
<feature type="transmembrane region" description="Helical" evidence="3">
    <location>
        <begin position="353"/>
        <end position="375"/>
    </location>
</feature>
<dbReference type="SMART" id="SM00448">
    <property type="entry name" value="REC"/>
    <property type="match status" value="1"/>
</dbReference>
<dbReference type="CDD" id="cd17574">
    <property type="entry name" value="REC_OmpR"/>
    <property type="match status" value="1"/>
</dbReference>
<dbReference type="Gene3D" id="3.40.50.2300">
    <property type="match status" value="1"/>
</dbReference>
<reference evidence="5 6" key="1">
    <citation type="submission" date="2016-10" db="EMBL/GenBank/DDBJ databases">
        <authorList>
            <person name="Varghese N."/>
            <person name="Submissions S."/>
        </authorList>
    </citation>
    <scope>NUCLEOTIDE SEQUENCE [LARGE SCALE GENOMIC DNA]</scope>
    <source>
        <strain evidence="5 6">DSM 17997</strain>
    </source>
</reference>
<proteinExistence type="predicted"/>
<dbReference type="InterPro" id="IPR003594">
    <property type="entry name" value="HATPase_dom"/>
</dbReference>
<dbReference type="InterPro" id="IPR001789">
    <property type="entry name" value="Sig_transdc_resp-reg_receiver"/>
</dbReference>
<dbReference type="EMBL" id="FNQC01000013">
    <property type="protein sequence ID" value="SDZ40375.1"/>
    <property type="molecule type" value="Genomic_DNA"/>
</dbReference>
<name>A0A1H3SS53_9BACT</name>
<dbReference type="Gene3D" id="3.30.565.10">
    <property type="entry name" value="Histidine kinase-like ATPase, C-terminal domain"/>
    <property type="match status" value="1"/>
</dbReference>
<dbReference type="PROSITE" id="PS50110">
    <property type="entry name" value="RESPONSE_REGULATORY"/>
    <property type="match status" value="1"/>
</dbReference>
<protein>
    <submittedName>
        <fullName evidence="5">Response regulator receiver domain-containing protein</fullName>
    </submittedName>
</protein>
<dbReference type="SUPFAM" id="SSF55874">
    <property type="entry name" value="ATPase domain of HSP90 chaperone/DNA topoisomerase II/histidine kinase"/>
    <property type="match status" value="1"/>
</dbReference>
<dbReference type="PANTHER" id="PTHR43547">
    <property type="entry name" value="TWO-COMPONENT HISTIDINE KINASE"/>
    <property type="match status" value="1"/>
</dbReference>
<dbReference type="PANTHER" id="PTHR43547:SF2">
    <property type="entry name" value="HYBRID SIGNAL TRANSDUCTION HISTIDINE KINASE C"/>
    <property type="match status" value="1"/>
</dbReference>
<evidence type="ECO:0000259" key="4">
    <source>
        <dbReference type="PROSITE" id="PS50110"/>
    </source>
</evidence>
<dbReference type="Pfam" id="PF00072">
    <property type="entry name" value="Response_reg"/>
    <property type="match status" value="1"/>
</dbReference>
<keyword evidence="3" id="KW-1133">Transmembrane helix</keyword>
<organism evidence="5 6">
    <name type="scientific">Rhodonellum ikkaensis</name>
    <dbReference type="NCBI Taxonomy" id="336829"/>
    <lineage>
        <taxon>Bacteria</taxon>
        <taxon>Pseudomonadati</taxon>
        <taxon>Bacteroidota</taxon>
        <taxon>Cytophagia</taxon>
        <taxon>Cytophagales</taxon>
        <taxon>Cytophagaceae</taxon>
        <taxon>Rhodonellum</taxon>
    </lineage>
</organism>
<keyword evidence="3" id="KW-0812">Transmembrane</keyword>
<evidence type="ECO:0000256" key="2">
    <source>
        <dbReference type="PROSITE-ProRule" id="PRU00169"/>
    </source>
</evidence>
<feature type="modified residue" description="4-aspartylphosphate" evidence="2">
    <location>
        <position position="53"/>
    </location>
</feature>
<dbReference type="InterPro" id="IPR036890">
    <property type="entry name" value="HATPase_C_sf"/>
</dbReference>
<feature type="domain" description="Response regulatory" evidence="4">
    <location>
        <begin position="4"/>
        <end position="120"/>
    </location>
</feature>
<evidence type="ECO:0000256" key="1">
    <source>
        <dbReference type="ARBA" id="ARBA00022553"/>
    </source>
</evidence>